<evidence type="ECO:0000256" key="5">
    <source>
        <dbReference type="ARBA" id="ARBA00023277"/>
    </source>
</evidence>
<name>A0A398C8W1_9BURK</name>
<dbReference type="GO" id="GO:0046872">
    <property type="term" value="F:metal ion binding"/>
    <property type="evidence" value="ECO:0007669"/>
    <property type="project" value="UniProtKB-KW"/>
</dbReference>
<protein>
    <submittedName>
        <fullName evidence="7">ChbG/HpnK family deacetylase</fullName>
    </submittedName>
</protein>
<dbReference type="SUPFAM" id="SSF88713">
    <property type="entry name" value="Glycoside hydrolase/deacetylase"/>
    <property type="match status" value="1"/>
</dbReference>
<dbReference type="CDD" id="cd10807">
    <property type="entry name" value="YdjC_like_3"/>
    <property type="match status" value="1"/>
</dbReference>
<organism evidence="7 8">
    <name type="scientific">Simplicispira hankyongi</name>
    <dbReference type="NCBI Taxonomy" id="2315688"/>
    <lineage>
        <taxon>Bacteria</taxon>
        <taxon>Pseudomonadati</taxon>
        <taxon>Pseudomonadota</taxon>
        <taxon>Betaproteobacteria</taxon>
        <taxon>Burkholderiales</taxon>
        <taxon>Comamonadaceae</taxon>
        <taxon>Simplicispira</taxon>
    </lineage>
</organism>
<dbReference type="Gene3D" id="3.20.20.370">
    <property type="entry name" value="Glycoside hydrolase/deacetylase"/>
    <property type="match status" value="1"/>
</dbReference>
<keyword evidence="3" id="KW-0378">Hydrolase</keyword>
<dbReference type="InterPro" id="IPR006879">
    <property type="entry name" value="YdjC-like"/>
</dbReference>
<dbReference type="PANTHER" id="PTHR31609">
    <property type="entry name" value="YDJC DEACETYLASE FAMILY MEMBER"/>
    <property type="match status" value="1"/>
</dbReference>
<gene>
    <name evidence="7" type="ORF">D3F03_06965</name>
</gene>
<evidence type="ECO:0000256" key="1">
    <source>
        <dbReference type="ARBA" id="ARBA00001946"/>
    </source>
</evidence>
<dbReference type="AlphaFoldDB" id="A0A398C8W1"/>
<dbReference type="Proteomes" id="UP000266302">
    <property type="component" value="Unassembled WGS sequence"/>
</dbReference>
<evidence type="ECO:0000313" key="8">
    <source>
        <dbReference type="Proteomes" id="UP000266302"/>
    </source>
</evidence>
<feature type="region of interest" description="Disordered" evidence="6">
    <location>
        <begin position="1"/>
        <end position="32"/>
    </location>
</feature>
<comment type="cofactor">
    <cofactor evidence="1">
        <name>Mg(2+)</name>
        <dbReference type="ChEBI" id="CHEBI:18420"/>
    </cofactor>
</comment>
<comment type="caution">
    <text evidence="7">The sequence shown here is derived from an EMBL/GenBank/DDBJ whole genome shotgun (WGS) entry which is preliminary data.</text>
</comment>
<evidence type="ECO:0000313" key="7">
    <source>
        <dbReference type="EMBL" id="RID98764.1"/>
    </source>
</evidence>
<dbReference type="GO" id="GO:0005975">
    <property type="term" value="P:carbohydrate metabolic process"/>
    <property type="evidence" value="ECO:0007669"/>
    <property type="project" value="InterPro"/>
</dbReference>
<accession>A0A398C8W1</accession>
<sequence>MDSSSSGAYQHEPGNAPPQSGGGTGVNKGTRAHEAVEHSRSLCIAVDDFGLHAGVCEAALLLAWQGRTQAIGCMVGAPAWGQWAPELEEIDPRQTEIGLHLDLTQHPLLLQPQQLGPLILRSWLRTLDRTSIRSEIRAQLDAFEQQTGRPPAYVDGHQHVHQFPVVRGELLTELQRRYAGNLPWLRNTARAHINTPMPWRQAFKPWTIEALGSAALTRQAQAQGFRQNAHLLGVHDFRGNEDSYLNWTRRWLGACHSGDLLMCHPSLGIHPHDPLAPARLHEYQVLSGSAFGELVQEEAIRLEPLGQTLAQRFSI</sequence>
<dbReference type="OrthoDB" id="5295855at2"/>
<dbReference type="EMBL" id="QXJC01000003">
    <property type="protein sequence ID" value="RID98764.1"/>
    <property type="molecule type" value="Genomic_DNA"/>
</dbReference>
<dbReference type="PANTHER" id="PTHR31609:SF1">
    <property type="entry name" value="CARBOHYDRATE DEACETYLASE"/>
    <property type="match status" value="1"/>
</dbReference>
<dbReference type="GO" id="GO:0019213">
    <property type="term" value="F:deacetylase activity"/>
    <property type="evidence" value="ECO:0007669"/>
    <property type="project" value="TreeGrafter"/>
</dbReference>
<dbReference type="GO" id="GO:0016787">
    <property type="term" value="F:hydrolase activity"/>
    <property type="evidence" value="ECO:0007669"/>
    <property type="project" value="UniProtKB-KW"/>
</dbReference>
<evidence type="ECO:0000256" key="4">
    <source>
        <dbReference type="ARBA" id="ARBA00022842"/>
    </source>
</evidence>
<evidence type="ECO:0000256" key="3">
    <source>
        <dbReference type="ARBA" id="ARBA00022801"/>
    </source>
</evidence>
<keyword evidence="2" id="KW-0479">Metal-binding</keyword>
<evidence type="ECO:0000256" key="2">
    <source>
        <dbReference type="ARBA" id="ARBA00022723"/>
    </source>
</evidence>
<proteinExistence type="predicted"/>
<keyword evidence="4" id="KW-0460">Magnesium</keyword>
<keyword evidence="8" id="KW-1185">Reference proteome</keyword>
<reference evidence="7 8" key="1">
    <citation type="submission" date="2018-09" db="EMBL/GenBank/DDBJ databases">
        <title>Draft genome of Simplicispira sp. NY-02.</title>
        <authorList>
            <person name="Im W.T."/>
        </authorList>
    </citation>
    <scope>NUCLEOTIDE SEQUENCE [LARGE SCALE GENOMIC DNA]</scope>
    <source>
        <strain evidence="7 8">NY-02</strain>
    </source>
</reference>
<evidence type="ECO:0000256" key="6">
    <source>
        <dbReference type="SAM" id="MobiDB-lite"/>
    </source>
</evidence>
<dbReference type="Pfam" id="PF04794">
    <property type="entry name" value="YdjC"/>
    <property type="match status" value="1"/>
</dbReference>
<keyword evidence="5" id="KW-0119">Carbohydrate metabolism</keyword>
<dbReference type="InterPro" id="IPR011330">
    <property type="entry name" value="Glyco_hydro/deAcase_b/a-brl"/>
</dbReference>